<proteinExistence type="inferred from homology"/>
<evidence type="ECO:0000313" key="7">
    <source>
        <dbReference type="WBParaSite" id="PSAMB.scaffold27size109617.g593.t1"/>
    </source>
</evidence>
<keyword evidence="6" id="KW-1185">Reference proteome</keyword>
<dbReference type="WBParaSite" id="PSAMB.scaffold7667size7295.g30399.t1">
    <property type="protein sequence ID" value="PSAMB.scaffold7667size7295.g30399.t1"/>
    <property type="gene ID" value="PSAMB.scaffold7667size7295.g30399"/>
</dbReference>
<protein>
    <recommendedName>
        <fullName evidence="5">PRA1 family protein</fullName>
    </recommendedName>
</protein>
<keyword evidence="3 5" id="KW-1133">Transmembrane helix</keyword>
<feature type="transmembrane region" description="Helical" evidence="5">
    <location>
        <begin position="72"/>
        <end position="90"/>
    </location>
</feature>
<dbReference type="AlphaFoldDB" id="A0A914VZ13"/>
<sequence length="183" mass="20430">MAAYFQDVEVAPLRSPDDFILGKARYQVPPFKDLQKWNNRILSNLLYYQSNYLVLVLAVFLLVGFVHPKDMILGFASLATVIAVVLYATSKNPEALQFKRDHPVATLIAIVLAGYFVVYVLGSVIVFLYGIAMPLLLVCIHASIRLRNLKAKINQKMEAAGFKKTVMGKLLETIGVEVELITL</sequence>
<evidence type="ECO:0000313" key="6">
    <source>
        <dbReference type="Proteomes" id="UP000887566"/>
    </source>
</evidence>
<evidence type="ECO:0000256" key="1">
    <source>
        <dbReference type="ARBA" id="ARBA00004141"/>
    </source>
</evidence>
<evidence type="ECO:0000256" key="5">
    <source>
        <dbReference type="RuleBase" id="RU363107"/>
    </source>
</evidence>
<accession>A0A914VZ13</accession>
<dbReference type="Proteomes" id="UP000887566">
    <property type="component" value="Unplaced"/>
</dbReference>
<keyword evidence="2 5" id="KW-0812">Transmembrane</keyword>
<dbReference type="WBParaSite" id="PSAMB.scaffold27size109617.g593.t1">
    <property type="protein sequence ID" value="PSAMB.scaffold27size109617.g593.t1"/>
    <property type="gene ID" value="PSAMB.scaffold27size109617.g593"/>
</dbReference>
<feature type="transmembrane region" description="Helical" evidence="5">
    <location>
        <begin position="127"/>
        <end position="146"/>
    </location>
</feature>
<dbReference type="PANTHER" id="PTHR12859:SF0">
    <property type="entry name" value="PRA1 FAMILY PROTEIN"/>
    <property type="match status" value="1"/>
</dbReference>
<feature type="transmembrane region" description="Helical" evidence="5">
    <location>
        <begin position="45"/>
        <end position="66"/>
    </location>
</feature>
<keyword evidence="4 5" id="KW-0472">Membrane</keyword>
<evidence type="ECO:0000256" key="4">
    <source>
        <dbReference type="ARBA" id="ARBA00023136"/>
    </source>
</evidence>
<dbReference type="PANTHER" id="PTHR12859">
    <property type="entry name" value="PRA1 PROTEIN"/>
    <property type="match status" value="1"/>
</dbReference>
<dbReference type="Pfam" id="PF03208">
    <property type="entry name" value="PRA1"/>
    <property type="match status" value="1"/>
</dbReference>
<evidence type="ECO:0000256" key="2">
    <source>
        <dbReference type="ARBA" id="ARBA00022692"/>
    </source>
</evidence>
<organism evidence="6 7">
    <name type="scientific">Plectus sambesii</name>
    <dbReference type="NCBI Taxonomy" id="2011161"/>
    <lineage>
        <taxon>Eukaryota</taxon>
        <taxon>Metazoa</taxon>
        <taxon>Ecdysozoa</taxon>
        <taxon>Nematoda</taxon>
        <taxon>Chromadorea</taxon>
        <taxon>Plectida</taxon>
        <taxon>Plectina</taxon>
        <taxon>Plectoidea</taxon>
        <taxon>Plectidae</taxon>
        <taxon>Plectus</taxon>
    </lineage>
</organism>
<evidence type="ECO:0000256" key="3">
    <source>
        <dbReference type="ARBA" id="ARBA00022989"/>
    </source>
</evidence>
<evidence type="ECO:0000313" key="8">
    <source>
        <dbReference type="WBParaSite" id="PSAMB.scaffold7667size7295.g30399.t1"/>
    </source>
</evidence>
<name>A0A914VZ13_9BILA</name>
<comment type="subcellular location">
    <subcellularLocation>
        <location evidence="1 5">Membrane</location>
        <topology evidence="1 5">Multi-pass membrane protein</topology>
    </subcellularLocation>
</comment>
<comment type="similarity">
    <text evidence="5">Belongs to the PRA1 family.</text>
</comment>
<dbReference type="GO" id="GO:0016020">
    <property type="term" value="C:membrane"/>
    <property type="evidence" value="ECO:0007669"/>
    <property type="project" value="UniProtKB-SubCell"/>
</dbReference>
<dbReference type="InterPro" id="IPR004895">
    <property type="entry name" value="Prenylated_rab_accept_PRA1"/>
</dbReference>
<feature type="transmembrane region" description="Helical" evidence="5">
    <location>
        <begin position="102"/>
        <end position="121"/>
    </location>
</feature>
<reference evidence="7 8" key="1">
    <citation type="submission" date="2022-11" db="UniProtKB">
        <authorList>
            <consortium name="WormBaseParasite"/>
        </authorList>
    </citation>
    <scope>IDENTIFICATION</scope>
</reference>